<organism evidence="3 4">
    <name type="scientific">Metabacillus fastidiosus</name>
    <dbReference type="NCBI Taxonomy" id="1458"/>
    <lineage>
        <taxon>Bacteria</taxon>
        <taxon>Bacillati</taxon>
        <taxon>Bacillota</taxon>
        <taxon>Bacilli</taxon>
        <taxon>Bacillales</taxon>
        <taxon>Bacillaceae</taxon>
        <taxon>Metabacillus</taxon>
    </lineage>
</organism>
<dbReference type="InterPro" id="IPR051532">
    <property type="entry name" value="Ester_Hydrolysis_Enzymes"/>
</dbReference>
<dbReference type="PROSITE" id="PS51257">
    <property type="entry name" value="PROKAR_LIPOPROTEIN"/>
    <property type="match status" value="1"/>
</dbReference>
<gene>
    <name evidence="3" type="ORF">P9271_22575</name>
</gene>
<evidence type="ECO:0000313" key="4">
    <source>
        <dbReference type="Proteomes" id="UP001342826"/>
    </source>
</evidence>
<comment type="caution">
    <text evidence="3">The sequence shown here is derived from an EMBL/GenBank/DDBJ whole genome shotgun (WGS) entry which is preliminary data.</text>
</comment>
<feature type="domain" description="SGNH hydrolase-type esterase" evidence="2">
    <location>
        <begin position="51"/>
        <end position="243"/>
    </location>
</feature>
<feature type="chain" id="PRO_5045490777" evidence="1">
    <location>
        <begin position="23"/>
        <end position="258"/>
    </location>
</feature>
<dbReference type="GeneID" id="301142592"/>
<reference evidence="3 4" key="1">
    <citation type="submission" date="2023-03" db="EMBL/GenBank/DDBJ databases">
        <title>Bacillus Genome Sequencing.</title>
        <authorList>
            <person name="Dunlap C."/>
        </authorList>
    </citation>
    <scope>NUCLEOTIDE SEQUENCE [LARGE SCALE GENOMIC DNA]</scope>
    <source>
        <strain evidence="3 4">NRS-1717</strain>
    </source>
</reference>
<dbReference type="Pfam" id="PF13472">
    <property type="entry name" value="Lipase_GDSL_2"/>
    <property type="match status" value="1"/>
</dbReference>
<dbReference type="InterPro" id="IPR036514">
    <property type="entry name" value="SGNH_hydro_sf"/>
</dbReference>
<dbReference type="GO" id="GO:0016787">
    <property type="term" value="F:hydrolase activity"/>
    <property type="evidence" value="ECO:0007669"/>
    <property type="project" value="UniProtKB-KW"/>
</dbReference>
<dbReference type="PANTHER" id="PTHR30383">
    <property type="entry name" value="THIOESTERASE 1/PROTEASE 1/LYSOPHOSPHOLIPASE L1"/>
    <property type="match status" value="1"/>
</dbReference>
<name>A0ABU6P3Z8_9BACI</name>
<dbReference type="Gene3D" id="3.40.50.1110">
    <property type="entry name" value="SGNH hydrolase"/>
    <property type="match status" value="1"/>
</dbReference>
<evidence type="ECO:0000256" key="1">
    <source>
        <dbReference type="SAM" id="SignalP"/>
    </source>
</evidence>
<dbReference type="PANTHER" id="PTHR30383:SF27">
    <property type="entry name" value="SPORE GERMINATION LIPASE LIPC"/>
    <property type="match status" value="1"/>
</dbReference>
<keyword evidence="4" id="KW-1185">Reference proteome</keyword>
<keyword evidence="3" id="KW-0378">Hydrolase</keyword>
<dbReference type="SUPFAM" id="SSF52266">
    <property type="entry name" value="SGNH hydrolase"/>
    <property type="match status" value="1"/>
</dbReference>
<proteinExistence type="predicted"/>
<feature type="signal peptide" evidence="1">
    <location>
        <begin position="1"/>
        <end position="22"/>
    </location>
</feature>
<keyword evidence="1" id="KW-0732">Signal</keyword>
<protein>
    <submittedName>
        <fullName evidence="3">SGNH/GDSL hydrolase family protein</fullName>
    </submittedName>
</protein>
<accession>A0ABU6P3Z8</accession>
<dbReference type="InterPro" id="IPR013830">
    <property type="entry name" value="SGNH_hydro"/>
</dbReference>
<sequence length="258" mass="29508">MKKIFAVIICFLLASCSLPEHTSALLTKKTEIEIKRNPPAFFIARNINIVALGDSLTEGVGDGTKQGGYVGRIEKSLQNEERVKKLEVDNFGVKGYKTTDLLDKLKERKVRSKLEKADIIVLSIGGNDVMKIVRGNILSLDFKLFQKEQKTYEKRLARIIGEIRKKNKTAPIYFVGLYNPFKYTIPELTELDIVVDKWNKATDNILKEDEKAKFIPIADIFSLENEEQLLYKDAFHPNEIGYTLIAERVYKAIYENSR</sequence>
<dbReference type="Proteomes" id="UP001342826">
    <property type="component" value="Unassembled WGS sequence"/>
</dbReference>
<evidence type="ECO:0000313" key="3">
    <source>
        <dbReference type="EMBL" id="MED4404075.1"/>
    </source>
</evidence>
<dbReference type="EMBL" id="JARTFS010000023">
    <property type="protein sequence ID" value="MED4404075.1"/>
    <property type="molecule type" value="Genomic_DNA"/>
</dbReference>
<evidence type="ECO:0000259" key="2">
    <source>
        <dbReference type="Pfam" id="PF13472"/>
    </source>
</evidence>
<dbReference type="RefSeq" id="WP_066233814.1">
    <property type="nucleotide sequence ID" value="NZ_JARTFQ010000005.1"/>
</dbReference>
<dbReference type="CDD" id="cd04506">
    <property type="entry name" value="SGNH_hydrolase_YpmR_like"/>
    <property type="match status" value="1"/>
</dbReference>